<dbReference type="Pfam" id="PF14291">
    <property type="entry name" value="DUF4371"/>
    <property type="match status" value="1"/>
</dbReference>
<keyword evidence="4" id="KW-1185">Reference proteome</keyword>
<dbReference type="Proteomes" id="UP000475862">
    <property type="component" value="Unassembled WGS sequence"/>
</dbReference>
<name>A0A6G0THA8_APHGL</name>
<dbReference type="Pfam" id="PF05699">
    <property type="entry name" value="Dimer_Tnp_hAT"/>
    <property type="match status" value="1"/>
</dbReference>
<dbReference type="InterPro" id="IPR012337">
    <property type="entry name" value="RNaseH-like_sf"/>
</dbReference>
<evidence type="ECO:0000313" key="4">
    <source>
        <dbReference type="Proteomes" id="UP000475862"/>
    </source>
</evidence>
<accession>A0A6G0THA8</accession>
<proteinExistence type="predicted"/>
<reference evidence="3 4" key="1">
    <citation type="submission" date="2019-08" db="EMBL/GenBank/DDBJ databases">
        <title>The genome of the soybean aphid Biotype 1, its phylome, world population structure and adaptation to the North American continent.</title>
        <authorList>
            <person name="Giordano R."/>
            <person name="Donthu R.K."/>
            <person name="Hernandez A.G."/>
            <person name="Wright C.L."/>
            <person name="Zimin A.V."/>
        </authorList>
    </citation>
    <scope>NUCLEOTIDE SEQUENCE [LARGE SCALE GENOMIC DNA]</scope>
    <source>
        <tissue evidence="3">Whole aphids</tissue>
    </source>
</reference>
<gene>
    <name evidence="3" type="ORF">AGLY_009814</name>
</gene>
<organism evidence="3 4">
    <name type="scientific">Aphis glycines</name>
    <name type="common">Soybean aphid</name>
    <dbReference type="NCBI Taxonomy" id="307491"/>
    <lineage>
        <taxon>Eukaryota</taxon>
        <taxon>Metazoa</taxon>
        <taxon>Ecdysozoa</taxon>
        <taxon>Arthropoda</taxon>
        <taxon>Hexapoda</taxon>
        <taxon>Insecta</taxon>
        <taxon>Pterygota</taxon>
        <taxon>Neoptera</taxon>
        <taxon>Paraneoptera</taxon>
        <taxon>Hemiptera</taxon>
        <taxon>Sternorrhyncha</taxon>
        <taxon>Aphidomorpha</taxon>
        <taxon>Aphidoidea</taxon>
        <taxon>Aphididae</taxon>
        <taxon>Aphidini</taxon>
        <taxon>Aphis</taxon>
        <taxon>Aphis</taxon>
    </lineage>
</organism>
<dbReference type="PANTHER" id="PTHR45749">
    <property type="match status" value="1"/>
</dbReference>
<feature type="domain" description="HAT C-terminal dimerisation" evidence="1">
    <location>
        <begin position="490"/>
        <end position="540"/>
    </location>
</feature>
<dbReference type="InterPro" id="IPR008906">
    <property type="entry name" value="HATC_C_dom"/>
</dbReference>
<protein>
    <recommendedName>
        <fullName evidence="5">DUF4371 domain-containing protein</fullName>
    </recommendedName>
</protein>
<evidence type="ECO:0000313" key="3">
    <source>
        <dbReference type="EMBL" id="KAE9532733.1"/>
    </source>
</evidence>
<evidence type="ECO:0008006" key="5">
    <source>
        <dbReference type="Google" id="ProtNLM"/>
    </source>
</evidence>
<evidence type="ECO:0000259" key="2">
    <source>
        <dbReference type="Pfam" id="PF14291"/>
    </source>
</evidence>
<dbReference type="OrthoDB" id="6591897at2759"/>
<comment type="caution">
    <text evidence="3">The sequence shown here is derived from an EMBL/GenBank/DDBJ whole genome shotgun (WGS) entry which is preliminary data.</text>
</comment>
<dbReference type="InterPro" id="IPR025398">
    <property type="entry name" value="DUF4371"/>
</dbReference>
<dbReference type="PANTHER" id="PTHR45749:SF28">
    <property type="entry name" value="ZINC FINGER MYM-TYPE PROTEIN 1-LIKE-RELATED"/>
    <property type="match status" value="1"/>
</dbReference>
<evidence type="ECO:0000259" key="1">
    <source>
        <dbReference type="Pfam" id="PF05699"/>
    </source>
</evidence>
<sequence length="546" mass="63434">MLGKNRIEHSISESRRLTAINHNKQVDINRKILARLIDVVCFLGKQELAFRGHRENEGSLNKGNYCEILDLLSKEEQFIREHFLTNSVFKGTSHDIQNDLIHCVTTVLNSHILKELQITNFISIQADETTDVSCQSQMSLIFRYIIDNKIEERFIGFFDVSKNKTAAGLSEVILNELSKWNIGQKVVCQTYDGASVMAGEKNGVQSIIQNIYPIAIFIHCYAHQLNLVLLHGAKTIKDVKLFIANLTMFHTFFSRSSKRSVLLREQGFKLPNQCNTRWNYHSRAALTIKTHFNELKNAVSHVVDDPGWDSTSICTASGILSIMNNRKFVYLLVLFSKIFIFTDHTFCILQNKSTTDIQYCVNEIKSLTSRLKKLRNETSIHDIIKCSVELNTDFKYTNEEQATLRRLTFEIIDSLIVQINIRFKDFEKLEFVEIINEKMFASYKVHFPEEKLRQLFKYYPDIFDKDRLKNELYIIYADTLKYFAPLEFIDYIFKNELQEVYQEVTKLIQLVLTIPATTASSERSMSTLKRIKSFLRNSMSNDFCLL</sequence>
<dbReference type="EMBL" id="VYZN01000038">
    <property type="protein sequence ID" value="KAE9532733.1"/>
    <property type="molecule type" value="Genomic_DNA"/>
</dbReference>
<dbReference type="AlphaFoldDB" id="A0A6G0THA8"/>
<dbReference type="SUPFAM" id="SSF53098">
    <property type="entry name" value="Ribonuclease H-like"/>
    <property type="match status" value="1"/>
</dbReference>
<dbReference type="GO" id="GO:0046983">
    <property type="term" value="F:protein dimerization activity"/>
    <property type="evidence" value="ECO:0007669"/>
    <property type="project" value="InterPro"/>
</dbReference>
<feature type="domain" description="DUF4371" evidence="2">
    <location>
        <begin position="30"/>
        <end position="203"/>
    </location>
</feature>